<gene>
    <name evidence="1" type="ORF">Vadar_017957</name>
</gene>
<comment type="caution">
    <text evidence="1">The sequence shown here is derived from an EMBL/GenBank/DDBJ whole genome shotgun (WGS) entry which is preliminary data.</text>
</comment>
<dbReference type="Proteomes" id="UP000828048">
    <property type="component" value="Chromosome 11"/>
</dbReference>
<keyword evidence="2" id="KW-1185">Reference proteome</keyword>
<proteinExistence type="predicted"/>
<organism evidence="1 2">
    <name type="scientific">Vaccinium darrowii</name>
    <dbReference type="NCBI Taxonomy" id="229202"/>
    <lineage>
        <taxon>Eukaryota</taxon>
        <taxon>Viridiplantae</taxon>
        <taxon>Streptophyta</taxon>
        <taxon>Embryophyta</taxon>
        <taxon>Tracheophyta</taxon>
        <taxon>Spermatophyta</taxon>
        <taxon>Magnoliopsida</taxon>
        <taxon>eudicotyledons</taxon>
        <taxon>Gunneridae</taxon>
        <taxon>Pentapetalae</taxon>
        <taxon>asterids</taxon>
        <taxon>Ericales</taxon>
        <taxon>Ericaceae</taxon>
        <taxon>Vaccinioideae</taxon>
        <taxon>Vaccinieae</taxon>
        <taxon>Vaccinium</taxon>
    </lineage>
</organism>
<dbReference type="EMBL" id="CM037161">
    <property type="protein sequence ID" value="KAH7854802.1"/>
    <property type="molecule type" value="Genomic_DNA"/>
</dbReference>
<protein>
    <submittedName>
        <fullName evidence="1">Uncharacterized protein</fullName>
    </submittedName>
</protein>
<evidence type="ECO:0000313" key="2">
    <source>
        <dbReference type="Proteomes" id="UP000828048"/>
    </source>
</evidence>
<sequence length="138" mass="14732">MSTHRRKKGSRLQVWKVLATATNTSPSPTAAAANRASSAVDPSLAIATKSADNNNHQLAVATTINPPAKRSTEDHTKVDGRGRKINGKEPLQTEAEVGEDGKLHVTVRKSTSSRSEIYSRRSHGPDSGVSLTPRPSNL</sequence>
<accession>A0ACB7YNT6</accession>
<reference evidence="1 2" key="1">
    <citation type="journal article" date="2021" name="Hortic Res">
        <title>High-quality reference genome and annotation aids understanding of berry development for evergreen blueberry (Vaccinium darrowii).</title>
        <authorList>
            <person name="Yu J."/>
            <person name="Hulse-Kemp A.M."/>
            <person name="Babiker E."/>
            <person name="Staton M."/>
        </authorList>
    </citation>
    <scope>NUCLEOTIDE SEQUENCE [LARGE SCALE GENOMIC DNA]</scope>
    <source>
        <strain evidence="2">cv. NJ 8807/NJ 8810</strain>
        <tissue evidence="1">Young leaf</tissue>
    </source>
</reference>
<name>A0ACB7YNT6_9ERIC</name>
<evidence type="ECO:0000313" key="1">
    <source>
        <dbReference type="EMBL" id="KAH7854802.1"/>
    </source>
</evidence>